<dbReference type="Proteomes" id="UP000249688">
    <property type="component" value="Unassembled WGS sequence"/>
</dbReference>
<organism evidence="3 7">
    <name type="scientific">Humitalea rosea</name>
    <dbReference type="NCBI Taxonomy" id="990373"/>
    <lineage>
        <taxon>Bacteria</taxon>
        <taxon>Pseudomonadati</taxon>
        <taxon>Pseudomonadota</taxon>
        <taxon>Alphaproteobacteria</taxon>
        <taxon>Acetobacterales</taxon>
        <taxon>Roseomonadaceae</taxon>
        <taxon>Humitalea</taxon>
    </lineage>
</organism>
<gene>
    <name evidence="6" type="ORF">C8P66_105200</name>
    <name evidence="5" type="ORF">C8P66_1101</name>
    <name evidence="4" type="ORF">C8P66_1211</name>
    <name evidence="3" type="ORF">C8P66_1381</name>
    <name evidence="2" type="ORF">C8P66_1511</name>
</gene>
<reference evidence="3 7" key="1">
    <citation type="submission" date="2018-06" db="EMBL/GenBank/DDBJ databases">
        <title>Genomic Encyclopedia of Archaeal and Bacterial Type Strains, Phase II (KMG-II): from individual species to whole genera.</title>
        <authorList>
            <person name="Goeker M."/>
        </authorList>
    </citation>
    <scope>NUCLEOTIDE SEQUENCE [LARGE SCALE GENOMIC DNA]</scope>
    <source>
        <strain evidence="3 7">DSM 24525</strain>
    </source>
</reference>
<comment type="caution">
    <text evidence="3">The sequence shown here is derived from an EMBL/GenBank/DDBJ whole genome shotgun (WGS) entry which is preliminary data.</text>
</comment>
<evidence type="ECO:0000313" key="3">
    <source>
        <dbReference type="EMBL" id="PZW37969.1"/>
    </source>
</evidence>
<evidence type="ECO:0000313" key="2">
    <source>
        <dbReference type="EMBL" id="PZW36949.1"/>
    </source>
</evidence>
<evidence type="ECO:0000313" key="5">
    <source>
        <dbReference type="EMBL" id="PZW45804.1"/>
    </source>
</evidence>
<proteinExistence type="predicted"/>
<keyword evidence="7" id="KW-1185">Reference proteome</keyword>
<name>A0A2W7IJ16_9PROT</name>
<evidence type="ECO:0000313" key="7">
    <source>
        <dbReference type="Proteomes" id="UP000249688"/>
    </source>
</evidence>
<dbReference type="EMBL" id="QKYU01000021">
    <property type="protein sequence ID" value="PZW41294.1"/>
    <property type="molecule type" value="Genomic_DNA"/>
</dbReference>
<dbReference type="EMBL" id="QKYU01000051">
    <property type="protein sequence ID" value="PZW36949.1"/>
    <property type="molecule type" value="Genomic_DNA"/>
</dbReference>
<feature type="non-terminal residue" evidence="3">
    <location>
        <position position="1"/>
    </location>
</feature>
<dbReference type="AlphaFoldDB" id="A0A2W7IJ16"/>
<dbReference type="EMBL" id="QKYU01000038">
    <property type="protein sequence ID" value="PZW37969.1"/>
    <property type="molecule type" value="Genomic_DNA"/>
</dbReference>
<dbReference type="EMBL" id="QKYU01000010">
    <property type="protein sequence ID" value="PZW45804.1"/>
    <property type="molecule type" value="Genomic_DNA"/>
</dbReference>
<dbReference type="EMBL" id="QKYU01000005">
    <property type="protein sequence ID" value="PZW48450.1"/>
    <property type="molecule type" value="Genomic_DNA"/>
</dbReference>
<evidence type="ECO:0000256" key="1">
    <source>
        <dbReference type="SAM" id="MobiDB-lite"/>
    </source>
</evidence>
<evidence type="ECO:0000313" key="4">
    <source>
        <dbReference type="EMBL" id="PZW41294.1"/>
    </source>
</evidence>
<feature type="compositionally biased region" description="Polar residues" evidence="1">
    <location>
        <begin position="10"/>
        <end position="25"/>
    </location>
</feature>
<sequence>GMTPKRLAATLSQLPTRNLSQEARR</sequence>
<feature type="region of interest" description="Disordered" evidence="1">
    <location>
        <begin position="1"/>
        <end position="25"/>
    </location>
</feature>
<accession>A0A2W7IJ16</accession>
<protein>
    <submittedName>
        <fullName evidence="3">Uncharacterized protein</fullName>
    </submittedName>
</protein>
<evidence type="ECO:0000313" key="6">
    <source>
        <dbReference type="EMBL" id="PZW48450.1"/>
    </source>
</evidence>